<comment type="caution">
    <text evidence="1">The sequence shown here is derived from an EMBL/GenBank/DDBJ whole genome shotgun (WGS) entry which is preliminary data.</text>
</comment>
<dbReference type="Proteomes" id="UP000318833">
    <property type="component" value="Unassembled WGS sequence"/>
</dbReference>
<accession>A0A554VG53</accession>
<keyword evidence="2" id="KW-1185">Reference proteome</keyword>
<dbReference type="RefSeq" id="WP_143917597.1">
    <property type="nucleotide sequence ID" value="NZ_CANMIK010000034.1"/>
</dbReference>
<reference evidence="1 2" key="1">
    <citation type="submission" date="2019-07" db="EMBL/GenBank/DDBJ databases">
        <title>The draft genome sequence of Aquimarina algiphila M91.</title>
        <authorList>
            <person name="Meng X."/>
        </authorList>
    </citation>
    <scope>NUCLEOTIDE SEQUENCE [LARGE SCALE GENOMIC DNA]</scope>
    <source>
        <strain evidence="1 2">M91</strain>
    </source>
</reference>
<name>A0A554VG53_9FLAO</name>
<sequence length="202" mass="23260">MITPPIEKILSVMDQKGYRVYNTPAIDWNLNIVGIRNKNIVPDKFDDTLVIFHNFLNHWHISYYPITTDPSIFYLKKPLNPKGTAILLEGQYKSTYKIDKHNGRYYALCQRLADVSVYRDNDKNGTLALQPDTIQTGRFGINIHRGPRNGNWGTDNNPAYSAGCQVFADSRHFNEFMNKCKNGEKAFGNKFTYTLLNEVDFL</sequence>
<protein>
    <submittedName>
        <fullName evidence="1">Uncharacterized protein</fullName>
    </submittedName>
</protein>
<evidence type="ECO:0000313" key="1">
    <source>
        <dbReference type="EMBL" id="TSE06342.1"/>
    </source>
</evidence>
<organism evidence="1 2">
    <name type="scientific">Aquimarina algiphila</name>
    <dbReference type="NCBI Taxonomy" id="2047982"/>
    <lineage>
        <taxon>Bacteria</taxon>
        <taxon>Pseudomonadati</taxon>
        <taxon>Bacteroidota</taxon>
        <taxon>Flavobacteriia</taxon>
        <taxon>Flavobacteriales</taxon>
        <taxon>Flavobacteriaceae</taxon>
        <taxon>Aquimarina</taxon>
    </lineage>
</organism>
<proteinExistence type="predicted"/>
<gene>
    <name evidence="1" type="ORF">FOF46_19475</name>
</gene>
<evidence type="ECO:0000313" key="2">
    <source>
        <dbReference type="Proteomes" id="UP000318833"/>
    </source>
</evidence>
<dbReference type="EMBL" id="VLNR01000046">
    <property type="protein sequence ID" value="TSE06342.1"/>
    <property type="molecule type" value="Genomic_DNA"/>
</dbReference>
<dbReference type="OrthoDB" id="653560at2"/>
<dbReference type="AlphaFoldDB" id="A0A554VG53"/>